<feature type="signal peptide" evidence="2">
    <location>
        <begin position="1"/>
        <end position="25"/>
    </location>
</feature>
<dbReference type="EMBL" id="CP106856">
    <property type="protein sequence ID" value="UYB37468.1"/>
    <property type="molecule type" value="Genomic_DNA"/>
</dbReference>
<dbReference type="PANTHER" id="PTHR10587:SF134">
    <property type="entry name" value="SECRETED PROTEIN"/>
    <property type="match status" value="1"/>
</dbReference>
<sequence length="276" mass="29489">MPLNPGKLPPLVNRRTALAAFGAMAAAGLTACSGTEAAPAPRPSSPQAPSPAPNTPEPRPAAVEPPPPPAPPVYVPDYQLPPAVDGFAPVVSRIPTNHPVVFLTIDDGMVRTPEALALVKEYNYPASIFLARTFMEADPLYFAQFPFARIQNHTLHHDTQMAYRMGYDQLYGEIAGMQDYVAEHFGRVPTLFRPPGGAYSAAMQQAAAAAGLKAIITWEAKASAGSMQYQVGTALRPGDIVLMHFRPEFAADLNAFRAAQQAAGLDVILLEDFLGV</sequence>
<dbReference type="PROSITE" id="PS51257">
    <property type="entry name" value="PROKAR_LIPOPROTEIN"/>
    <property type="match status" value="1"/>
</dbReference>
<evidence type="ECO:0000313" key="4">
    <source>
        <dbReference type="EMBL" id="UYB37468.1"/>
    </source>
</evidence>
<feature type="domain" description="NodB homology" evidence="3">
    <location>
        <begin position="99"/>
        <end position="276"/>
    </location>
</feature>
<gene>
    <name evidence="4" type="ORF">N9A08_07505</name>
</gene>
<dbReference type="InterPro" id="IPR002509">
    <property type="entry name" value="NODB_dom"/>
</dbReference>
<keyword evidence="5" id="KW-1185">Reference proteome</keyword>
<dbReference type="InterPro" id="IPR050248">
    <property type="entry name" value="Polysacc_deacetylase_ArnD"/>
</dbReference>
<dbReference type="Gene3D" id="3.20.20.370">
    <property type="entry name" value="Glycoside hydrolase/deacetylase"/>
    <property type="match status" value="1"/>
</dbReference>
<dbReference type="PROSITE" id="PS51677">
    <property type="entry name" value="NODB"/>
    <property type="match status" value="1"/>
</dbReference>
<evidence type="ECO:0000256" key="2">
    <source>
        <dbReference type="SAM" id="SignalP"/>
    </source>
</evidence>
<dbReference type="PROSITE" id="PS51318">
    <property type="entry name" value="TAT"/>
    <property type="match status" value="1"/>
</dbReference>
<name>A0ABY6FWF6_9MICC</name>
<dbReference type="Pfam" id="PF01522">
    <property type="entry name" value="Polysacc_deac_1"/>
    <property type="match status" value="1"/>
</dbReference>
<evidence type="ECO:0000256" key="1">
    <source>
        <dbReference type="SAM" id="MobiDB-lite"/>
    </source>
</evidence>
<evidence type="ECO:0000313" key="5">
    <source>
        <dbReference type="Proteomes" id="UP001063368"/>
    </source>
</evidence>
<accession>A0ABY6FWF6</accession>
<dbReference type="SUPFAM" id="SSF88713">
    <property type="entry name" value="Glycoside hydrolase/deacetylase"/>
    <property type="match status" value="1"/>
</dbReference>
<keyword evidence="2" id="KW-0732">Signal</keyword>
<dbReference type="InterPro" id="IPR011330">
    <property type="entry name" value="Glyco_hydro/deAcase_b/a-brl"/>
</dbReference>
<feature type="region of interest" description="Disordered" evidence="1">
    <location>
        <begin position="34"/>
        <end position="74"/>
    </location>
</feature>
<proteinExistence type="predicted"/>
<dbReference type="RefSeq" id="WP_263128883.1">
    <property type="nucleotide sequence ID" value="NZ_CP106856.1"/>
</dbReference>
<dbReference type="PANTHER" id="PTHR10587">
    <property type="entry name" value="GLYCOSYL TRANSFERASE-RELATED"/>
    <property type="match status" value="1"/>
</dbReference>
<dbReference type="CDD" id="cd10917">
    <property type="entry name" value="CE4_NodB_like_6s_7s"/>
    <property type="match status" value="1"/>
</dbReference>
<reference evidence="4" key="1">
    <citation type="submission" date="2022-09" db="EMBL/GenBank/DDBJ databases">
        <authorList>
            <person name="Li D."/>
            <person name="Cheng J."/>
            <person name="Li Y."/>
        </authorList>
    </citation>
    <scope>NUCLEOTIDE SEQUENCE</scope>
    <source>
        <strain evidence="4">DL</strain>
    </source>
</reference>
<dbReference type="Proteomes" id="UP001063368">
    <property type="component" value="Chromosome"/>
</dbReference>
<feature type="compositionally biased region" description="Pro residues" evidence="1">
    <location>
        <begin position="40"/>
        <end position="74"/>
    </location>
</feature>
<feature type="chain" id="PRO_5047548443" evidence="2">
    <location>
        <begin position="26"/>
        <end position="276"/>
    </location>
</feature>
<protein>
    <submittedName>
        <fullName evidence="4">Polysaccharide deacetylase family protein</fullName>
    </submittedName>
</protein>
<evidence type="ECO:0000259" key="3">
    <source>
        <dbReference type="PROSITE" id="PS51677"/>
    </source>
</evidence>
<organism evidence="4 5">
    <name type="scientific">Arthrobacter koreensis</name>
    <dbReference type="NCBI Taxonomy" id="199136"/>
    <lineage>
        <taxon>Bacteria</taxon>
        <taxon>Bacillati</taxon>
        <taxon>Actinomycetota</taxon>
        <taxon>Actinomycetes</taxon>
        <taxon>Micrococcales</taxon>
        <taxon>Micrococcaceae</taxon>
        <taxon>Arthrobacter</taxon>
    </lineage>
</organism>
<dbReference type="InterPro" id="IPR006311">
    <property type="entry name" value="TAT_signal"/>
</dbReference>